<protein>
    <recommendedName>
        <fullName evidence="4">Zinc-ribbon domain-containing protein</fullName>
    </recommendedName>
</protein>
<dbReference type="InterPro" id="IPR047676">
    <property type="entry name" value="FxLYD_dom"/>
</dbReference>
<dbReference type="Proteomes" id="UP000606653">
    <property type="component" value="Unassembled WGS sequence"/>
</dbReference>
<dbReference type="EMBL" id="BMLN01000005">
    <property type="protein sequence ID" value="GGO00670.1"/>
    <property type="molecule type" value="Genomic_DNA"/>
</dbReference>
<evidence type="ECO:0000313" key="3">
    <source>
        <dbReference type="Proteomes" id="UP000606653"/>
    </source>
</evidence>
<accession>A0ABQ2L2W9</accession>
<dbReference type="NCBIfam" id="NF038353">
    <property type="entry name" value="FxLYD_dom"/>
    <property type="match status" value="1"/>
</dbReference>
<name>A0ABQ2L2W9_9BACL</name>
<keyword evidence="3" id="KW-1185">Reference proteome</keyword>
<feature type="region of interest" description="Disordered" evidence="1">
    <location>
        <begin position="27"/>
        <end position="138"/>
    </location>
</feature>
<sequence>MRCIECGTDLPEGSRFCLSCGVRQPESAAGTASVDSVRPAAAGAERIDEMPSADEAARSGEDRLSSSAGWEPFRSGGHAQTPGAAAPDVYAADTETDAPPQMRPVLQSEPHTHSHTPSLEAENGSQNVRQNARPARRTKRGGAAVWIVPPLLAACTAGTLLWQVNYEQGISAEAASIQRSAADAALGGNYEIAESKLGEALERRPDDPGIRSDLETVRTIRRLDDRLTEAQRMLGAENASGASTILDEVDNELAALAGSPYDELRTRLDKLHGKLRLADIRNEAKTADTLDELAGLLKTAAAYPVLDKQPVVQLINERIVEVSGNEAEEAIASGSYYEAAAVVDEARSYVPEAERLIELEKRISSLASEGEPAASELLYLSGTELTAGTGALRMDGFKQYESGGGVVFSGRLINVSAEPMYDLLIEFRAYDAQGSYLGEDWTEAAPEGLAPGESADFSAKIAKAGAGTLVVIDSISWYRE</sequence>
<evidence type="ECO:0000313" key="2">
    <source>
        <dbReference type="EMBL" id="GGO00670.1"/>
    </source>
</evidence>
<evidence type="ECO:0000256" key="1">
    <source>
        <dbReference type="SAM" id="MobiDB-lite"/>
    </source>
</evidence>
<gene>
    <name evidence="2" type="ORF">GCM10010969_22140</name>
</gene>
<evidence type="ECO:0008006" key="4">
    <source>
        <dbReference type="Google" id="ProtNLM"/>
    </source>
</evidence>
<reference evidence="3" key="1">
    <citation type="journal article" date="2019" name="Int. J. Syst. Evol. Microbiol.">
        <title>The Global Catalogue of Microorganisms (GCM) 10K type strain sequencing project: providing services to taxonomists for standard genome sequencing and annotation.</title>
        <authorList>
            <consortium name="The Broad Institute Genomics Platform"/>
            <consortium name="The Broad Institute Genome Sequencing Center for Infectious Disease"/>
            <person name="Wu L."/>
            <person name="Ma J."/>
        </authorList>
    </citation>
    <scope>NUCLEOTIDE SEQUENCE [LARGE SCALE GENOMIC DNA]</scope>
    <source>
        <strain evidence="3">CGMCC 1.6964</strain>
    </source>
</reference>
<dbReference type="RefSeq" id="WP_018978971.1">
    <property type="nucleotide sequence ID" value="NZ_BMLN01000005.1"/>
</dbReference>
<feature type="compositionally biased region" description="Basic and acidic residues" evidence="1">
    <location>
        <begin position="45"/>
        <end position="64"/>
    </location>
</feature>
<organism evidence="2 3">
    <name type="scientific">Saccharibacillus kuerlensis</name>
    <dbReference type="NCBI Taxonomy" id="459527"/>
    <lineage>
        <taxon>Bacteria</taxon>
        <taxon>Bacillati</taxon>
        <taxon>Bacillota</taxon>
        <taxon>Bacilli</taxon>
        <taxon>Bacillales</taxon>
        <taxon>Paenibacillaceae</taxon>
        <taxon>Saccharibacillus</taxon>
    </lineage>
</organism>
<proteinExistence type="predicted"/>
<comment type="caution">
    <text evidence="2">The sequence shown here is derived from an EMBL/GenBank/DDBJ whole genome shotgun (WGS) entry which is preliminary data.</text>
</comment>